<dbReference type="PRINTS" id="PR00344">
    <property type="entry name" value="BCTRLSENSOR"/>
</dbReference>
<dbReference type="SUPFAM" id="SSF47226">
    <property type="entry name" value="Histidine-containing phosphotransfer domain, HPT domain"/>
    <property type="match status" value="1"/>
</dbReference>
<dbReference type="SMART" id="SM00387">
    <property type="entry name" value="HATPase_c"/>
    <property type="match status" value="1"/>
</dbReference>
<reference evidence="13" key="1">
    <citation type="submission" date="2021-01" db="EMBL/GenBank/DDBJ databases">
        <title>Description of Breznakiella homolactica.</title>
        <authorList>
            <person name="Song Y."/>
            <person name="Brune A."/>
        </authorList>
    </citation>
    <scope>NUCLEOTIDE SEQUENCE</scope>
    <source>
        <strain evidence="13">RmG30</strain>
    </source>
</reference>
<sequence>METDNIITGGAFDRAYKNRTWEAEKQLTVIRGFAILLGFVLWCIDYFWITRKFSDPVKLTLILLSVASLQSLISYYVVIIRNRYTPAVKYFNQFLDIITVTGLIYVYKLGNYNDYAQVYISARNFLYYIVIVFAAIRIDPKLVIGSGILSILLYSGFIIYGNEVNGLVFSSSVWGQRALYLLNISILEIALRVVFLAMFTAVTWFQVQNQLRFLREAVSSELESQELKRKNELIDKINQENRKYLDNIDEGLLIINEDLNVGDLYSEAVKSIFGTSIISGRPLVSLFYPDDESSESKELRKFLSLLIKNIHSDISMFEDVNPLKSAKITVPSKTSGTGYEEKYLSVTFKQIKTLEGDTNIIALISDQTETRQLQEQIEQENTRHQREIEIIASLLETDPAEIQEFIQDSEKNIAEILAAAEKPDFTAETDEYNKIFSRLHSMKGLSGSLELRSVSWLVHEAESSLKQHHENMVIAYYIPTEDRSTDETKRQFIGKLDGLTAEFRRIRDLRDRLVNYVSKTYAGSGPAPQSSVERIRRLLEKTILRNAETLGKEARLDFTCGEEIPENAPILKDIKEALVHLVNNSLDHGVEEPMERMLHGKPEAGTISVSLRAGDNTIIVSVSDDGRGLDTGKIRDKMRKDGLIDGDPGQNIDDAVLLKNIFKPGYSSKDDVSMISGRGVGLSAVADVLAKYRGKINVKNKPGHGLSFTMVFPLGTEAF</sequence>
<dbReference type="InterPro" id="IPR036641">
    <property type="entry name" value="HPT_dom_sf"/>
</dbReference>
<dbReference type="Gene3D" id="1.20.120.160">
    <property type="entry name" value="HPT domain"/>
    <property type="match status" value="1"/>
</dbReference>
<keyword evidence="10" id="KW-0812">Transmembrane</keyword>
<comment type="catalytic activity">
    <reaction evidence="1">
        <text>ATP + protein L-histidine = ADP + protein N-phospho-L-histidine.</text>
        <dbReference type="EC" id="2.7.13.3"/>
    </reaction>
</comment>
<dbReference type="InterPro" id="IPR051315">
    <property type="entry name" value="Bact_Chemotaxis_CheA"/>
</dbReference>
<keyword evidence="5" id="KW-0547">Nucleotide-binding</keyword>
<name>A0A7T7XRS2_9SPIR</name>
<evidence type="ECO:0000256" key="3">
    <source>
        <dbReference type="ARBA" id="ARBA00022553"/>
    </source>
</evidence>
<dbReference type="EMBL" id="CP067089">
    <property type="protein sequence ID" value="QQO11203.1"/>
    <property type="molecule type" value="Genomic_DNA"/>
</dbReference>
<dbReference type="InterPro" id="IPR008207">
    <property type="entry name" value="Sig_transdc_His_kin_Hpt_dom"/>
</dbReference>
<dbReference type="GO" id="GO:0005524">
    <property type="term" value="F:ATP binding"/>
    <property type="evidence" value="ECO:0007669"/>
    <property type="project" value="UniProtKB-KW"/>
</dbReference>
<evidence type="ECO:0000256" key="1">
    <source>
        <dbReference type="ARBA" id="ARBA00000085"/>
    </source>
</evidence>
<proteinExistence type="predicted"/>
<gene>
    <name evidence="13" type="ORF">JFL75_09925</name>
</gene>
<dbReference type="PANTHER" id="PTHR43395:SF1">
    <property type="entry name" value="CHEMOTAXIS PROTEIN CHEA"/>
    <property type="match status" value="1"/>
</dbReference>
<dbReference type="FunFam" id="3.30.565.10:FF:000016">
    <property type="entry name" value="Chemotaxis protein CheA, putative"/>
    <property type="match status" value="1"/>
</dbReference>
<evidence type="ECO:0000313" key="14">
    <source>
        <dbReference type="Proteomes" id="UP000595917"/>
    </source>
</evidence>
<feature type="transmembrane region" description="Helical" evidence="10">
    <location>
        <begin position="180"/>
        <end position="205"/>
    </location>
</feature>
<dbReference type="RefSeq" id="WP_215628512.1">
    <property type="nucleotide sequence ID" value="NZ_CP067089.2"/>
</dbReference>
<keyword evidence="3 8" id="KW-0597">Phosphoprotein</keyword>
<dbReference type="PROSITE" id="PS50894">
    <property type="entry name" value="HPT"/>
    <property type="match status" value="1"/>
</dbReference>
<feature type="transmembrane region" description="Helical" evidence="10">
    <location>
        <begin position="116"/>
        <end position="135"/>
    </location>
</feature>
<feature type="transmembrane region" description="Helical" evidence="10">
    <location>
        <begin position="142"/>
        <end position="160"/>
    </location>
</feature>
<organism evidence="13 14">
    <name type="scientific">Breznakiella homolactica</name>
    <dbReference type="NCBI Taxonomy" id="2798577"/>
    <lineage>
        <taxon>Bacteria</taxon>
        <taxon>Pseudomonadati</taxon>
        <taxon>Spirochaetota</taxon>
        <taxon>Spirochaetia</taxon>
        <taxon>Spirochaetales</taxon>
        <taxon>Breznakiellaceae</taxon>
        <taxon>Breznakiella</taxon>
    </lineage>
</organism>
<dbReference type="InterPro" id="IPR005467">
    <property type="entry name" value="His_kinase_dom"/>
</dbReference>
<evidence type="ECO:0000313" key="13">
    <source>
        <dbReference type="EMBL" id="QQO11203.1"/>
    </source>
</evidence>
<feature type="domain" description="Histidine kinase" evidence="11">
    <location>
        <begin position="456"/>
        <end position="716"/>
    </location>
</feature>
<keyword evidence="7" id="KW-0067">ATP-binding</keyword>
<dbReference type="InterPro" id="IPR004358">
    <property type="entry name" value="Sig_transdc_His_kin-like_C"/>
</dbReference>
<keyword evidence="10" id="KW-0472">Membrane</keyword>
<dbReference type="KEGG" id="bhc:JFL75_09925"/>
<dbReference type="Pfam" id="PF02518">
    <property type="entry name" value="HATPase_c"/>
    <property type="match status" value="1"/>
</dbReference>
<dbReference type="SUPFAM" id="SSF55874">
    <property type="entry name" value="ATPase domain of HSP90 chaperone/DNA topoisomerase II/histidine kinase"/>
    <property type="match status" value="1"/>
</dbReference>
<evidence type="ECO:0000256" key="6">
    <source>
        <dbReference type="ARBA" id="ARBA00022777"/>
    </source>
</evidence>
<dbReference type="Pfam" id="PF01627">
    <property type="entry name" value="Hpt"/>
    <property type="match status" value="1"/>
</dbReference>
<evidence type="ECO:0000256" key="5">
    <source>
        <dbReference type="ARBA" id="ARBA00022741"/>
    </source>
</evidence>
<dbReference type="GO" id="GO:0000155">
    <property type="term" value="F:phosphorelay sensor kinase activity"/>
    <property type="evidence" value="ECO:0007669"/>
    <property type="project" value="UniProtKB-ARBA"/>
</dbReference>
<dbReference type="Gene3D" id="3.30.565.10">
    <property type="entry name" value="Histidine kinase-like ATPase, C-terminal domain"/>
    <property type="match status" value="1"/>
</dbReference>
<dbReference type="InterPro" id="IPR036890">
    <property type="entry name" value="HATPase_C_sf"/>
</dbReference>
<evidence type="ECO:0000256" key="4">
    <source>
        <dbReference type="ARBA" id="ARBA00022679"/>
    </source>
</evidence>
<evidence type="ECO:0000259" key="12">
    <source>
        <dbReference type="PROSITE" id="PS50894"/>
    </source>
</evidence>
<feature type="domain" description="HPt" evidence="12">
    <location>
        <begin position="398"/>
        <end position="499"/>
    </location>
</feature>
<dbReference type="Proteomes" id="UP000595917">
    <property type="component" value="Chromosome"/>
</dbReference>
<keyword evidence="14" id="KW-1185">Reference proteome</keyword>
<keyword evidence="4" id="KW-0808">Transferase</keyword>
<keyword evidence="9" id="KW-0175">Coiled coil</keyword>
<dbReference type="AlphaFoldDB" id="A0A7T7XRS2"/>
<evidence type="ECO:0000256" key="2">
    <source>
        <dbReference type="ARBA" id="ARBA00012438"/>
    </source>
</evidence>
<keyword evidence="10" id="KW-1133">Transmembrane helix</keyword>
<evidence type="ECO:0000256" key="10">
    <source>
        <dbReference type="SAM" id="Phobius"/>
    </source>
</evidence>
<evidence type="ECO:0000259" key="11">
    <source>
        <dbReference type="PROSITE" id="PS50109"/>
    </source>
</evidence>
<protein>
    <recommendedName>
        <fullName evidence="2">histidine kinase</fullName>
        <ecNumber evidence="2">2.7.13.3</ecNumber>
    </recommendedName>
</protein>
<evidence type="ECO:0000256" key="7">
    <source>
        <dbReference type="ARBA" id="ARBA00022840"/>
    </source>
</evidence>
<dbReference type="PANTHER" id="PTHR43395">
    <property type="entry name" value="SENSOR HISTIDINE KINASE CHEA"/>
    <property type="match status" value="1"/>
</dbReference>
<accession>A0A7T7XRS2</accession>
<dbReference type="PROSITE" id="PS50109">
    <property type="entry name" value="HIS_KIN"/>
    <property type="match status" value="1"/>
</dbReference>
<feature type="transmembrane region" description="Helical" evidence="10">
    <location>
        <begin position="29"/>
        <end position="49"/>
    </location>
</feature>
<feature type="coiled-coil region" evidence="9">
    <location>
        <begin position="220"/>
        <end position="247"/>
    </location>
</feature>
<dbReference type="InterPro" id="IPR003594">
    <property type="entry name" value="HATPase_dom"/>
</dbReference>
<feature type="modified residue" description="Phosphohistidine" evidence="8">
    <location>
        <position position="440"/>
    </location>
</feature>
<keyword evidence="6" id="KW-0418">Kinase</keyword>
<dbReference type="EC" id="2.7.13.3" evidence="2"/>
<dbReference type="Gene3D" id="3.30.450.20">
    <property type="entry name" value="PAS domain"/>
    <property type="match status" value="1"/>
</dbReference>
<feature type="transmembrane region" description="Helical" evidence="10">
    <location>
        <begin position="61"/>
        <end position="78"/>
    </location>
</feature>
<evidence type="ECO:0000256" key="9">
    <source>
        <dbReference type="SAM" id="Coils"/>
    </source>
</evidence>
<evidence type="ECO:0000256" key="8">
    <source>
        <dbReference type="PROSITE-ProRule" id="PRU00110"/>
    </source>
</evidence>